<dbReference type="Proteomes" id="UP000805704">
    <property type="component" value="Chromosome 15"/>
</dbReference>
<evidence type="ECO:0000313" key="2">
    <source>
        <dbReference type="Proteomes" id="UP000805704"/>
    </source>
</evidence>
<keyword evidence="2" id="KW-1185">Reference proteome</keyword>
<sequence length="58" mass="6533">MPSMHCSTLHGWPVGKTKMEKKINKCCITPAKIHECSTGEEKTFVEPHTQMLLKECSS</sequence>
<dbReference type="EMBL" id="CM024803">
    <property type="protein sequence ID" value="KAG8010950.1"/>
    <property type="molecule type" value="Genomic_DNA"/>
</dbReference>
<comment type="caution">
    <text evidence="1">The sequence shown here is derived from an EMBL/GenBank/DDBJ whole genome shotgun (WGS) entry which is preliminary data.</text>
</comment>
<name>A0ACB7FAA8_NIBAL</name>
<organism evidence="1 2">
    <name type="scientific">Nibea albiflora</name>
    <name type="common">Yellow drum</name>
    <name type="synonym">Corvina albiflora</name>
    <dbReference type="NCBI Taxonomy" id="240163"/>
    <lineage>
        <taxon>Eukaryota</taxon>
        <taxon>Metazoa</taxon>
        <taxon>Chordata</taxon>
        <taxon>Craniata</taxon>
        <taxon>Vertebrata</taxon>
        <taxon>Euteleostomi</taxon>
        <taxon>Actinopterygii</taxon>
        <taxon>Neopterygii</taxon>
        <taxon>Teleostei</taxon>
        <taxon>Neoteleostei</taxon>
        <taxon>Acanthomorphata</taxon>
        <taxon>Eupercaria</taxon>
        <taxon>Sciaenidae</taxon>
        <taxon>Nibea</taxon>
    </lineage>
</organism>
<evidence type="ECO:0000313" key="1">
    <source>
        <dbReference type="EMBL" id="KAG8010950.1"/>
    </source>
</evidence>
<gene>
    <name evidence="1" type="ORF">GBF38_019877</name>
</gene>
<accession>A0ACB7FAA8</accession>
<proteinExistence type="predicted"/>
<protein>
    <submittedName>
        <fullName evidence="1">Uncharacterized protein</fullName>
    </submittedName>
</protein>
<reference evidence="1" key="1">
    <citation type="submission" date="2020-04" db="EMBL/GenBank/DDBJ databases">
        <title>A chromosome-scale assembly and high-density genetic map of the yellow drum (Nibea albiflora) genome.</title>
        <authorList>
            <person name="Xu D."/>
            <person name="Zhang W."/>
            <person name="Chen R."/>
            <person name="Tan P."/>
            <person name="Wang L."/>
            <person name="Song H."/>
            <person name="Tian L."/>
            <person name="Zhu Q."/>
            <person name="Wang B."/>
        </authorList>
    </citation>
    <scope>NUCLEOTIDE SEQUENCE</scope>
    <source>
        <strain evidence="1">ZJHYS-2018</strain>
    </source>
</reference>